<dbReference type="EMBL" id="JAQJCQ010000011">
    <property type="protein sequence ID" value="MEL4892554.1"/>
    <property type="molecule type" value="Genomic_DNA"/>
</dbReference>
<keyword evidence="2" id="KW-1185">Reference proteome</keyword>
<dbReference type="Pfam" id="PF05973">
    <property type="entry name" value="Gp49"/>
    <property type="match status" value="1"/>
</dbReference>
<name>A0ABU9LE92_9XANT</name>
<comment type="caution">
    <text evidence="1">The sequence shown here is derived from an EMBL/GenBank/DDBJ whole genome shotgun (WGS) entry which is preliminary data.</text>
</comment>
<proteinExistence type="predicted"/>
<evidence type="ECO:0000313" key="1">
    <source>
        <dbReference type="EMBL" id="MEL4892554.1"/>
    </source>
</evidence>
<dbReference type="Proteomes" id="UP001486626">
    <property type="component" value="Unassembled WGS sequence"/>
</dbReference>
<sequence length="135" mass="15299">MTWVVELLTEAQEFFDGLSGNEQIKVAGAMQLLAAKGPTLGRPHVDRIHRSRHHNMKELRVQCADKQFRIFFAFDTKRRGILLVGGDKIAYGVDEFYEEFIPIADDLLDAHLDKTNAADMASKVVAKKTKGRRQQ</sequence>
<accession>A0ABU9LE92</accession>
<evidence type="ECO:0000313" key="2">
    <source>
        <dbReference type="Proteomes" id="UP001486626"/>
    </source>
</evidence>
<gene>
    <name evidence="1" type="ORF">PIQ37_14095</name>
</gene>
<protein>
    <submittedName>
        <fullName evidence="1">Type II toxin-antitoxin system RelE/ParE family toxin</fullName>
    </submittedName>
</protein>
<reference evidence="1 2" key="1">
    <citation type="journal article" date="2024" name="FEMS Microbiol. Lett.">
        <title>Xanthomonas protegens sp. nov., a novel rice seed-associated bacterium, provides in vivo protection against X. oryzae pv. oryzae, the bacterial leaf blight pathogen.</title>
        <authorList>
            <person name="Rana R."/>
            <person name="Sharma A."/>
            <person name="Madhavan V.N."/>
            <person name="Korpole S."/>
            <person name="Sonti R.V."/>
            <person name="Patel H.K."/>
            <person name="Patil P.B."/>
        </authorList>
    </citation>
    <scope>NUCLEOTIDE SEQUENCE [LARGE SCALE GENOMIC DNA]</scope>
    <source>
        <strain evidence="1 2">PPL118</strain>
    </source>
</reference>
<organism evidence="1 2">
    <name type="scientific">Xanthomonas protegens</name>
    <dbReference type="NCBI Taxonomy" id="3380705"/>
    <lineage>
        <taxon>Bacteria</taxon>
        <taxon>Pseudomonadati</taxon>
        <taxon>Pseudomonadota</taxon>
        <taxon>Gammaproteobacteria</taxon>
        <taxon>Lysobacterales</taxon>
        <taxon>Lysobacteraceae</taxon>
        <taxon>Xanthomonas</taxon>
    </lineage>
</organism>
<dbReference type="InterPro" id="IPR009241">
    <property type="entry name" value="HigB-like"/>
</dbReference>
<dbReference type="RefSeq" id="WP_152240402.1">
    <property type="nucleotide sequence ID" value="NZ_JAQJCQ010000011.1"/>
</dbReference>